<feature type="transmembrane region" description="Helical" evidence="1">
    <location>
        <begin position="21"/>
        <end position="49"/>
    </location>
</feature>
<dbReference type="OrthoDB" id="1034332at2"/>
<dbReference type="EMBL" id="CP034433">
    <property type="protein sequence ID" value="AZN36424.1"/>
    <property type="molecule type" value="Genomic_DNA"/>
</dbReference>
<evidence type="ECO:0000313" key="2">
    <source>
        <dbReference type="EMBL" id="AZN36424.1"/>
    </source>
</evidence>
<gene>
    <name evidence="2" type="ORF">EJO50_07930</name>
</gene>
<dbReference type="Pfam" id="PF01066">
    <property type="entry name" value="CDP-OH_P_transf"/>
    <property type="match status" value="1"/>
</dbReference>
<protein>
    <submittedName>
        <fullName evidence="2">CDP-alcohol phosphatidyltransferase family protein</fullName>
    </submittedName>
</protein>
<feature type="transmembrane region" description="Helical" evidence="1">
    <location>
        <begin position="55"/>
        <end position="73"/>
    </location>
</feature>
<dbReference type="InterPro" id="IPR000462">
    <property type="entry name" value="CDP-OH_P_trans"/>
</dbReference>
<keyword evidence="1" id="KW-0812">Transmembrane</keyword>
<dbReference type="Proteomes" id="UP000282438">
    <property type="component" value="Chromosome"/>
</dbReference>
<evidence type="ECO:0000256" key="1">
    <source>
        <dbReference type="SAM" id="Phobius"/>
    </source>
</evidence>
<dbReference type="KEGG" id="iod:EJO50_07930"/>
<evidence type="ECO:0000313" key="3">
    <source>
        <dbReference type="Proteomes" id="UP000282438"/>
    </source>
</evidence>
<proteinExistence type="predicted"/>
<reference evidence="2 3" key="1">
    <citation type="submission" date="2018-12" db="EMBL/GenBank/DDBJ databases">
        <title>Complete genome sequence of Iodobacter sp. H11R3.</title>
        <authorList>
            <person name="Bae J.-W."/>
        </authorList>
    </citation>
    <scope>NUCLEOTIDE SEQUENCE [LARGE SCALE GENOMIC DNA]</scope>
    <source>
        <strain evidence="2 3">H11R3</strain>
    </source>
</reference>
<keyword evidence="3" id="KW-1185">Reference proteome</keyword>
<dbReference type="AlphaFoldDB" id="A0A3S8ZSJ5"/>
<dbReference type="Gene3D" id="1.20.120.1760">
    <property type="match status" value="1"/>
</dbReference>
<keyword evidence="1" id="KW-0472">Membrane</keyword>
<keyword evidence="1" id="KW-1133">Transmembrane helix</keyword>
<dbReference type="InterPro" id="IPR043130">
    <property type="entry name" value="CDP-OH_PTrfase_TM_dom"/>
</dbReference>
<dbReference type="GO" id="GO:0016020">
    <property type="term" value="C:membrane"/>
    <property type="evidence" value="ECO:0007669"/>
    <property type="project" value="InterPro"/>
</dbReference>
<accession>A0A3S8ZSJ5</accession>
<organism evidence="2 3">
    <name type="scientific">Iodobacter ciconiae</name>
    <dbReference type="NCBI Taxonomy" id="2496266"/>
    <lineage>
        <taxon>Bacteria</taxon>
        <taxon>Pseudomonadati</taxon>
        <taxon>Pseudomonadota</taxon>
        <taxon>Betaproteobacteria</taxon>
        <taxon>Neisseriales</taxon>
        <taxon>Chitinibacteraceae</taxon>
        <taxon>Iodobacter</taxon>
    </lineage>
</organism>
<sequence length="200" mass="22076">MPSIYQFKSRFQSLLRPLCILMARMGITANQVTLFAMMTSILMGLWLSLQSDSRLPWLILPLFLLLRMALNAIDGMLAREFNQQSALGGILNEVGDVVSDIALYLPFCLISNQPAWVIAAVFLAFLTEFIGVLGPAMGALRRYDGPMGKSDRAFIYGGFALFFGFFPALASWTSALFAVTAGLMLWTCMNRAKGILTRPS</sequence>
<feature type="transmembrane region" description="Helical" evidence="1">
    <location>
        <begin position="153"/>
        <end position="186"/>
    </location>
</feature>
<dbReference type="GO" id="GO:0016780">
    <property type="term" value="F:phosphotransferase activity, for other substituted phosphate groups"/>
    <property type="evidence" value="ECO:0007669"/>
    <property type="project" value="InterPro"/>
</dbReference>
<feature type="transmembrane region" description="Helical" evidence="1">
    <location>
        <begin position="115"/>
        <end position="133"/>
    </location>
</feature>
<name>A0A3S8ZSJ5_9NEIS</name>
<dbReference type="GO" id="GO:0008654">
    <property type="term" value="P:phospholipid biosynthetic process"/>
    <property type="evidence" value="ECO:0007669"/>
    <property type="project" value="InterPro"/>
</dbReference>
<keyword evidence="2" id="KW-0808">Transferase</keyword>
<dbReference type="RefSeq" id="WP_125973094.1">
    <property type="nucleotide sequence ID" value="NZ_CP034433.1"/>
</dbReference>